<keyword evidence="3" id="KW-1185">Reference proteome</keyword>
<proteinExistence type="predicted"/>
<organism evidence="2 3">
    <name type="scientific">Chitinophaga filiformis</name>
    <name type="common">Myxococcus filiformis</name>
    <name type="synonym">Flexibacter filiformis</name>
    <dbReference type="NCBI Taxonomy" id="104663"/>
    <lineage>
        <taxon>Bacteria</taxon>
        <taxon>Pseudomonadati</taxon>
        <taxon>Bacteroidota</taxon>
        <taxon>Chitinophagia</taxon>
        <taxon>Chitinophagales</taxon>
        <taxon>Chitinophagaceae</taxon>
        <taxon>Chitinophaga</taxon>
    </lineage>
</organism>
<evidence type="ECO:0000256" key="1">
    <source>
        <dbReference type="SAM" id="SignalP"/>
    </source>
</evidence>
<gene>
    <name evidence="2" type="ORF">MYF79_10995</name>
</gene>
<dbReference type="Proteomes" id="UP000830198">
    <property type="component" value="Chromosome"/>
</dbReference>
<dbReference type="RefSeq" id="WP_247813921.1">
    <property type="nucleotide sequence ID" value="NZ_CP095855.1"/>
</dbReference>
<evidence type="ECO:0000313" key="2">
    <source>
        <dbReference type="EMBL" id="UPK71808.1"/>
    </source>
</evidence>
<sequence>MKKIKLLFSALALLAGTTSAIAVNMQSAGSGILYDWIDWNGDTILWGVTKEQAQTFCAPSINVCLRAKNNVLIYTTGDLPW</sequence>
<keyword evidence="1" id="KW-0732">Signal</keyword>
<feature type="chain" id="PRO_5045739439" evidence="1">
    <location>
        <begin position="23"/>
        <end position="81"/>
    </location>
</feature>
<protein>
    <submittedName>
        <fullName evidence="2">Uncharacterized protein</fullName>
    </submittedName>
</protein>
<evidence type="ECO:0000313" key="3">
    <source>
        <dbReference type="Proteomes" id="UP000830198"/>
    </source>
</evidence>
<name>A0ABY4I6U0_CHIFI</name>
<accession>A0ABY4I6U0</accession>
<dbReference type="EMBL" id="CP095855">
    <property type="protein sequence ID" value="UPK71808.1"/>
    <property type="molecule type" value="Genomic_DNA"/>
</dbReference>
<reference evidence="2 3" key="1">
    <citation type="submission" date="2022-04" db="EMBL/GenBank/DDBJ databases">
        <title>The arsenic-methylating capacity of Chitinophaga filiformis YT5 during chitin decomposition.</title>
        <authorList>
            <person name="Chen G."/>
            <person name="Liang Y."/>
        </authorList>
    </citation>
    <scope>NUCLEOTIDE SEQUENCE [LARGE SCALE GENOMIC DNA]</scope>
    <source>
        <strain evidence="2 3">YT5</strain>
    </source>
</reference>
<feature type="signal peptide" evidence="1">
    <location>
        <begin position="1"/>
        <end position="22"/>
    </location>
</feature>